<keyword evidence="3 5" id="KW-0547">Nucleotide-binding</keyword>
<dbReference type="SMART" id="SM00302">
    <property type="entry name" value="GED"/>
    <property type="match status" value="1"/>
</dbReference>
<dbReference type="GO" id="GO:0005525">
    <property type="term" value="F:GTP binding"/>
    <property type="evidence" value="ECO:0007669"/>
    <property type="project" value="UniProtKB-KW"/>
</dbReference>
<dbReference type="EMBL" id="JAWDJR010000024">
    <property type="protein sequence ID" value="KAK9952344.1"/>
    <property type="molecule type" value="Genomic_DNA"/>
</dbReference>
<dbReference type="Pfam" id="PF01031">
    <property type="entry name" value="Dynamin_M"/>
    <property type="match status" value="1"/>
</dbReference>
<feature type="compositionally biased region" description="Low complexity" evidence="6">
    <location>
        <begin position="1"/>
        <end position="14"/>
    </location>
</feature>
<dbReference type="SUPFAM" id="SSF52540">
    <property type="entry name" value="P-loop containing nucleoside triphosphate hydrolases"/>
    <property type="match status" value="1"/>
</dbReference>
<evidence type="ECO:0000256" key="3">
    <source>
        <dbReference type="ARBA" id="ARBA00022741"/>
    </source>
</evidence>
<comment type="caution">
    <text evidence="9">The sequence shown here is derived from an EMBL/GenBank/DDBJ whole genome shotgun (WGS) entry which is preliminary data.</text>
</comment>
<dbReference type="Gene3D" id="3.40.50.300">
    <property type="entry name" value="P-loop containing nucleotide triphosphate hydrolases"/>
    <property type="match status" value="1"/>
</dbReference>
<dbReference type="InterPro" id="IPR003130">
    <property type="entry name" value="GED"/>
</dbReference>
<dbReference type="GO" id="GO:0005886">
    <property type="term" value="C:plasma membrane"/>
    <property type="evidence" value="ECO:0007669"/>
    <property type="project" value="TreeGrafter"/>
</dbReference>
<feature type="region of interest" description="Disordered" evidence="6">
    <location>
        <begin position="1"/>
        <end position="36"/>
    </location>
</feature>
<gene>
    <name evidence="9" type="ORF">ABG768_018189</name>
</gene>
<feature type="domain" description="GED" evidence="7">
    <location>
        <begin position="581"/>
        <end position="669"/>
    </location>
</feature>
<dbReference type="GO" id="GO:0031623">
    <property type="term" value="P:receptor internalization"/>
    <property type="evidence" value="ECO:0007669"/>
    <property type="project" value="TreeGrafter"/>
</dbReference>
<dbReference type="InterPro" id="IPR045063">
    <property type="entry name" value="Dynamin_N"/>
</dbReference>
<evidence type="ECO:0000259" key="8">
    <source>
        <dbReference type="PROSITE" id="PS51718"/>
    </source>
</evidence>
<evidence type="ECO:0000256" key="6">
    <source>
        <dbReference type="SAM" id="MobiDB-lite"/>
    </source>
</evidence>
<proteinExistence type="inferred from homology"/>
<evidence type="ECO:0000256" key="5">
    <source>
        <dbReference type="RuleBase" id="RU003932"/>
    </source>
</evidence>
<dbReference type="GO" id="GO:0008017">
    <property type="term" value="F:microtubule binding"/>
    <property type="evidence" value="ECO:0007669"/>
    <property type="project" value="TreeGrafter"/>
</dbReference>
<dbReference type="AlphaFoldDB" id="A0AAW1YTM1"/>
<dbReference type="Pfam" id="PF02212">
    <property type="entry name" value="GED"/>
    <property type="match status" value="1"/>
</dbReference>
<keyword evidence="4 5" id="KW-0342">GTP-binding</keyword>
<keyword evidence="2" id="KW-0963">Cytoplasm</keyword>
<sequence>MSSSRIFSLFSSPDRIADDDKDSDSSQNESEEMKGEVHSYLEESIRPYIDLIDTLRSVGIQKDLALPTIAVIGDQSSGKSSVLEALSGVALPRGSGIVTRCPLELRLKKVTGGVKWKAVLSYRKRRIEFVDSSLVAGPIKASKLASGKVANLTHDEKKFEFGDPSLVEEHVEAAQNELAGKGVGICDELITLEVMSPDVCDLTLIDLPGIARVPIKGQPEDIGNQIKRLIMKFVEKPETINLVVVPCNTDIATTEALKMAQEVDPEGKRTVAILTKPDLIDKGTERNIVDIVHNKVIPLHKGYVIVKCRGQQQIDENIPLEEAKQMERDFFQNHDYFRCLLNEDKATIKCLAVKLTQNLVDHIKKSLPQLNEQITKLLWDVKTELKECEGGPPNDPRGAKQFLTETLKRFSDQIKSLSSGELVIKENLFVQLRAEFKKWNDHLNRTKTSFKNAKELSQKNRGRELLGFSNYKLFETILQKHVATLEEPAIELLHTIKDIIITHLTEVAIQCFRNYSVLIKITKTKINNIQSSQEDKTEQRISEQFEMENMVYTQDPIYLKILNEISEETFSEEQLPVFDIKSKYSEMLQAYYEIVVQQMADQLPMMISFFMLKETAQLLYTDMLSLLEKPDVRDLLFEDSDVSKRRKELRARLKRLSTAQEAISTFCTD</sequence>
<dbReference type="GO" id="GO:0098793">
    <property type="term" value="C:presynapse"/>
    <property type="evidence" value="ECO:0007669"/>
    <property type="project" value="GOC"/>
</dbReference>
<dbReference type="GO" id="GO:0051607">
    <property type="term" value="P:defense response to virus"/>
    <property type="evidence" value="ECO:0007669"/>
    <property type="project" value="TreeGrafter"/>
</dbReference>
<evidence type="ECO:0000259" key="7">
    <source>
        <dbReference type="PROSITE" id="PS51388"/>
    </source>
</evidence>
<dbReference type="PANTHER" id="PTHR11566">
    <property type="entry name" value="DYNAMIN"/>
    <property type="match status" value="1"/>
</dbReference>
<dbReference type="PROSITE" id="PS51718">
    <property type="entry name" value="G_DYNAMIN_2"/>
    <property type="match status" value="1"/>
</dbReference>
<dbReference type="InterPro" id="IPR020850">
    <property type="entry name" value="GED_dom"/>
</dbReference>
<comment type="subcellular location">
    <subcellularLocation>
        <location evidence="1">Cytoplasm</location>
    </subcellularLocation>
</comment>
<dbReference type="Gene3D" id="1.20.120.1240">
    <property type="entry name" value="Dynamin, middle domain"/>
    <property type="match status" value="1"/>
</dbReference>
<dbReference type="InterPro" id="IPR000375">
    <property type="entry name" value="Dynamin_stalk"/>
</dbReference>
<comment type="similarity">
    <text evidence="5">Belongs to the TRAFAC class dynamin-like GTPase superfamily. Dynamin/Fzo/YdjA family.</text>
</comment>
<protein>
    <submittedName>
        <fullName evidence="9">Uncharacterized protein</fullName>
    </submittedName>
</protein>
<dbReference type="CDD" id="cd08771">
    <property type="entry name" value="DLP_1"/>
    <property type="match status" value="1"/>
</dbReference>
<dbReference type="Proteomes" id="UP001479290">
    <property type="component" value="Unassembled WGS sequence"/>
</dbReference>
<dbReference type="PROSITE" id="PS51388">
    <property type="entry name" value="GED"/>
    <property type="match status" value="1"/>
</dbReference>
<dbReference type="GO" id="GO:0003924">
    <property type="term" value="F:GTPase activity"/>
    <property type="evidence" value="ECO:0007669"/>
    <property type="project" value="InterPro"/>
</dbReference>
<feature type="domain" description="Dynamin-type G" evidence="8">
    <location>
        <begin position="63"/>
        <end position="368"/>
    </location>
</feature>
<dbReference type="InterPro" id="IPR030381">
    <property type="entry name" value="G_DYNAMIN_dom"/>
</dbReference>
<dbReference type="GO" id="GO:0005634">
    <property type="term" value="C:nucleus"/>
    <property type="evidence" value="ECO:0007669"/>
    <property type="project" value="TreeGrafter"/>
</dbReference>
<dbReference type="FunFam" id="1.20.120.1240:FF:000007">
    <property type="entry name" value="Interferon-induced GTP-binding protein Mx1"/>
    <property type="match status" value="1"/>
</dbReference>
<dbReference type="GO" id="GO:0005874">
    <property type="term" value="C:microtubule"/>
    <property type="evidence" value="ECO:0007669"/>
    <property type="project" value="TreeGrafter"/>
</dbReference>
<dbReference type="PRINTS" id="PR00195">
    <property type="entry name" value="DYNAMIN"/>
</dbReference>
<organism evidence="9 10">
    <name type="scientific">Culter alburnus</name>
    <name type="common">Topmouth culter</name>
    <dbReference type="NCBI Taxonomy" id="194366"/>
    <lineage>
        <taxon>Eukaryota</taxon>
        <taxon>Metazoa</taxon>
        <taxon>Chordata</taxon>
        <taxon>Craniata</taxon>
        <taxon>Vertebrata</taxon>
        <taxon>Euteleostomi</taxon>
        <taxon>Actinopterygii</taxon>
        <taxon>Neopterygii</taxon>
        <taxon>Teleostei</taxon>
        <taxon>Ostariophysi</taxon>
        <taxon>Cypriniformes</taxon>
        <taxon>Xenocyprididae</taxon>
        <taxon>Xenocypridinae</taxon>
        <taxon>Culter</taxon>
    </lineage>
</organism>
<dbReference type="InterPro" id="IPR019762">
    <property type="entry name" value="Dynamin_GTPase_CS"/>
</dbReference>
<evidence type="ECO:0000256" key="2">
    <source>
        <dbReference type="ARBA" id="ARBA00022490"/>
    </source>
</evidence>
<dbReference type="PROSITE" id="PS00410">
    <property type="entry name" value="G_DYNAMIN_1"/>
    <property type="match status" value="1"/>
</dbReference>
<dbReference type="InterPro" id="IPR001401">
    <property type="entry name" value="Dynamin_GTPase"/>
</dbReference>
<evidence type="ECO:0000313" key="9">
    <source>
        <dbReference type="EMBL" id="KAK9952344.1"/>
    </source>
</evidence>
<evidence type="ECO:0000256" key="1">
    <source>
        <dbReference type="ARBA" id="ARBA00004496"/>
    </source>
</evidence>
<dbReference type="InterPro" id="IPR027417">
    <property type="entry name" value="P-loop_NTPase"/>
</dbReference>
<evidence type="ECO:0000313" key="10">
    <source>
        <dbReference type="Proteomes" id="UP001479290"/>
    </source>
</evidence>
<dbReference type="PANTHER" id="PTHR11566:SF225">
    <property type="entry name" value="INTERFERON-INDUCED GTP-BINDING PROTEIN MX-RELATED"/>
    <property type="match status" value="1"/>
</dbReference>
<dbReference type="InterPro" id="IPR022812">
    <property type="entry name" value="Dynamin"/>
</dbReference>
<dbReference type="SMART" id="SM00053">
    <property type="entry name" value="DYNc"/>
    <property type="match status" value="1"/>
</dbReference>
<accession>A0AAW1YTM1</accession>
<dbReference type="GO" id="GO:0016185">
    <property type="term" value="P:synaptic vesicle budding from presynaptic endocytic zone membrane"/>
    <property type="evidence" value="ECO:0007669"/>
    <property type="project" value="TreeGrafter"/>
</dbReference>
<evidence type="ECO:0000256" key="4">
    <source>
        <dbReference type="ARBA" id="ARBA00023134"/>
    </source>
</evidence>
<keyword evidence="10" id="KW-1185">Reference proteome</keyword>
<reference evidence="9 10" key="1">
    <citation type="submission" date="2024-05" db="EMBL/GenBank/DDBJ databases">
        <title>A high-quality chromosomal-level genome assembly of Topmouth culter (Culter alburnus).</title>
        <authorList>
            <person name="Zhao H."/>
        </authorList>
    </citation>
    <scope>NUCLEOTIDE SEQUENCE [LARGE SCALE GENOMIC DNA]</scope>
    <source>
        <strain evidence="9">CATC2023</strain>
        <tissue evidence="9">Muscle</tissue>
    </source>
</reference>
<dbReference type="Pfam" id="PF00350">
    <property type="entry name" value="Dynamin_N"/>
    <property type="match status" value="1"/>
</dbReference>
<dbReference type="GO" id="GO:0005737">
    <property type="term" value="C:cytoplasm"/>
    <property type="evidence" value="ECO:0007669"/>
    <property type="project" value="UniProtKB-SubCell"/>
</dbReference>
<name>A0AAW1YTM1_CULAL</name>